<feature type="compositionally biased region" description="Polar residues" evidence="5">
    <location>
        <begin position="1"/>
        <end position="13"/>
    </location>
</feature>
<dbReference type="InterPro" id="IPR036915">
    <property type="entry name" value="Cyclin-like_sf"/>
</dbReference>
<dbReference type="EC" id="2.7.11.22" evidence="7"/>
<dbReference type="SUPFAM" id="SSF47954">
    <property type="entry name" value="Cyclin-like"/>
    <property type="match status" value="1"/>
</dbReference>
<proteinExistence type="inferred from homology"/>
<keyword evidence="3" id="KW-0131">Cell cycle</keyword>
<reference evidence="7" key="1">
    <citation type="submission" date="2021-02" db="EMBL/GenBank/DDBJ databases">
        <authorList>
            <person name="Bekaert M."/>
        </authorList>
    </citation>
    <scope>NUCLEOTIDE SEQUENCE</scope>
    <source>
        <strain evidence="7">IoA-00</strain>
    </source>
</reference>
<keyword evidence="7" id="KW-0808">Transferase</keyword>
<dbReference type="FunFam" id="1.10.472.10:FF:000001">
    <property type="entry name" value="G2/mitotic-specific cyclin"/>
    <property type="match status" value="1"/>
</dbReference>
<dbReference type="GO" id="GO:0004693">
    <property type="term" value="F:cyclin-dependent protein serine/threonine kinase activity"/>
    <property type="evidence" value="ECO:0007669"/>
    <property type="project" value="UniProtKB-EC"/>
</dbReference>
<evidence type="ECO:0000256" key="5">
    <source>
        <dbReference type="SAM" id="MobiDB-lite"/>
    </source>
</evidence>
<dbReference type="EMBL" id="HG994582">
    <property type="protein sequence ID" value="CAF2886236.1"/>
    <property type="molecule type" value="Genomic_DNA"/>
</dbReference>
<evidence type="ECO:0000256" key="3">
    <source>
        <dbReference type="ARBA" id="ARBA00023306"/>
    </source>
</evidence>
<dbReference type="InterPro" id="IPR039361">
    <property type="entry name" value="Cyclin"/>
</dbReference>
<evidence type="ECO:0000313" key="8">
    <source>
        <dbReference type="Proteomes" id="UP000675881"/>
    </source>
</evidence>
<evidence type="ECO:0000259" key="6">
    <source>
        <dbReference type="SMART" id="SM00385"/>
    </source>
</evidence>
<name>A0A7R8H6D0_LEPSM</name>
<comment type="similarity">
    <text evidence="4">Belongs to the cyclin family.</text>
</comment>
<protein>
    <submittedName>
        <fullName evidence="7">CDK14</fullName>
        <ecNumber evidence="7">2.7.11.22</ecNumber>
    </submittedName>
</protein>
<feature type="compositionally biased region" description="Basic residues" evidence="5">
    <location>
        <begin position="24"/>
        <end position="40"/>
    </location>
</feature>
<dbReference type="Proteomes" id="UP000675881">
    <property type="component" value="Chromosome 3"/>
</dbReference>
<dbReference type="PANTHER" id="PTHR10177">
    <property type="entry name" value="CYCLINS"/>
    <property type="match status" value="1"/>
</dbReference>
<dbReference type="Gene3D" id="1.10.472.10">
    <property type="entry name" value="Cyclin-like"/>
    <property type="match status" value="1"/>
</dbReference>
<evidence type="ECO:0000256" key="1">
    <source>
        <dbReference type="ARBA" id="ARBA00022618"/>
    </source>
</evidence>
<sequence>MTAGRSISANSMSGVVLRGEKEKNRKSKALSKVQKIKKRLSQSFGKLGISKRKGGTSEKPPTPSKLNKLRYAGYSAEFLDRVEPNGNIPHERFSGWERLHGSSEEGSCSSRKNGSWVNPDHQNCTVTRQLSVSSDSKLLEDEINEEMKKNSVIIRPKKPPRPKSEVYLNQVASSDKRKSKRYSAFGQVEKLANDVKSMGIPHLNTSTIMRESNSTKCQSAIIIRMAKKRPNAESSPPSKKFFLSHPRFKDSSVPFRCENLSEYAVDVYVWKKSLEPKYSAGNCLEYQNDITEVMRGTVLRWLIAVNRQFDFTLETWCLSVNFLDRFLCQQALNRDCLQLAGLTAFFLAAKQEEVDPPEISELVTLCARSFERKHFRYMEYILLNHLHFDFLAPTPSYFLLYLVEMEKLSSTWPYWISRHVIERILCDYTLSRKLPSEISHAVFEVFSPISNSFVPETGESKLDPRIHLNPLNTSYEGHEDLINDYYCKVVDKLIKQEGPEESTDKEDEIEKSSLLC</sequence>
<keyword evidence="1" id="KW-0132">Cell division</keyword>
<keyword evidence="2 4" id="KW-0195">Cyclin</keyword>
<feature type="region of interest" description="Disordered" evidence="5">
    <location>
        <begin position="1"/>
        <end position="67"/>
    </location>
</feature>
<evidence type="ECO:0000256" key="4">
    <source>
        <dbReference type="RuleBase" id="RU000383"/>
    </source>
</evidence>
<dbReference type="InterPro" id="IPR013763">
    <property type="entry name" value="Cyclin-like_dom"/>
</dbReference>
<dbReference type="GO" id="GO:0051301">
    <property type="term" value="P:cell division"/>
    <property type="evidence" value="ECO:0007669"/>
    <property type="project" value="UniProtKB-KW"/>
</dbReference>
<dbReference type="AlphaFoldDB" id="A0A7R8H6D0"/>
<dbReference type="Pfam" id="PF00134">
    <property type="entry name" value="Cyclin_N"/>
    <property type="match status" value="1"/>
</dbReference>
<evidence type="ECO:0000256" key="2">
    <source>
        <dbReference type="ARBA" id="ARBA00023127"/>
    </source>
</evidence>
<organism evidence="7 8">
    <name type="scientific">Lepeophtheirus salmonis</name>
    <name type="common">Salmon louse</name>
    <name type="synonym">Caligus salmonis</name>
    <dbReference type="NCBI Taxonomy" id="72036"/>
    <lineage>
        <taxon>Eukaryota</taxon>
        <taxon>Metazoa</taxon>
        <taxon>Ecdysozoa</taxon>
        <taxon>Arthropoda</taxon>
        <taxon>Crustacea</taxon>
        <taxon>Multicrustacea</taxon>
        <taxon>Hexanauplia</taxon>
        <taxon>Copepoda</taxon>
        <taxon>Siphonostomatoida</taxon>
        <taxon>Caligidae</taxon>
        <taxon>Lepeophtheirus</taxon>
    </lineage>
</organism>
<dbReference type="OrthoDB" id="5590282at2759"/>
<keyword evidence="8" id="KW-1185">Reference proteome</keyword>
<dbReference type="InterPro" id="IPR006671">
    <property type="entry name" value="Cyclin_N"/>
</dbReference>
<feature type="domain" description="Cyclin-like" evidence="6">
    <location>
        <begin position="300"/>
        <end position="384"/>
    </location>
</feature>
<accession>A0A7R8H6D0</accession>
<evidence type="ECO:0000313" key="7">
    <source>
        <dbReference type="EMBL" id="CAF2886236.1"/>
    </source>
</evidence>
<gene>
    <name evidence="7" type="ORF">LSAA_7465</name>
</gene>
<dbReference type="SMART" id="SM00385">
    <property type="entry name" value="CYCLIN"/>
    <property type="match status" value="1"/>
</dbReference>